<proteinExistence type="predicted"/>
<protein>
    <recommendedName>
        <fullName evidence="3">HTH cro/C1-type domain-containing protein</fullName>
    </recommendedName>
</protein>
<dbReference type="InterPro" id="IPR010982">
    <property type="entry name" value="Lambda_DNA-bd_dom_sf"/>
</dbReference>
<dbReference type="RefSeq" id="WP_213655944.1">
    <property type="nucleotide sequence ID" value="NZ_BOSL01000013.1"/>
</dbReference>
<sequence>MAMMTRDQFVESKGGIWAAIGGTCKKAREFYGISAGVVAKGIGVSVSTLRRFENGKPIRSAQVIEKAYAMFIMLNSAREQGFTIDSLPIQYTPPEPQIKIVWNETGDDSLILSRPDGEEIARINTGDYDLDCALAIDMCEKMGEAYYFAY</sequence>
<dbReference type="CDD" id="cd00093">
    <property type="entry name" value="HTH_XRE"/>
    <property type="match status" value="1"/>
</dbReference>
<name>A0ABQ4MFM7_9BACL</name>
<dbReference type="EMBL" id="BOSL01000013">
    <property type="protein sequence ID" value="GIP54744.1"/>
    <property type="molecule type" value="Genomic_DNA"/>
</dbReference>
<dbReference type="InterPro" id="IPR001387">
    <property type="entry name" value="Cro/C1-type_HTH"/>
</dbReference>
<evidence type="ECO:0008006" key="3">
    <source>
        <dbReference type="Google" id="ProtNLM"/>
    </source>
</evidence>
<accession>A0ABQ4MFM7</accession>
<reference evidence="1 2" key="1">
    <citation type="submission" date="2021-03" db="EMBL/GenBank/DDBJ databases">
        <title>Antimicrobial resistance genes in bacteria isolated from Japanese honey, and their potential for conferring macrolide and lincosamide resistance in the American foulbrood pathogen Paenibacillus larvae.</title>
        <authorList>
            <person name="Okamoto M."/>
            <person name="Kumagai M."/>
            <person name="Kanamori H."/>
            <person name="Takamatsu D."/>
        </authorList>
    </citation>
    <scope>NUCLEOTIDE SEQUENCE [LARGE SCALE GENOMIC DNA]</scope>
    <source>
        <strain evidence="1 2">J42TS3</strain>
    </source>
</reference>
<comment type="caution">
    <text evidence="1">The sequence shown here is derived from an EMBL/GenBank/DDBJ whole genome shotgun (WGS) entry which is preliminary data.</text>
</comment>
<keyword evidence="2" id="KW-1185">Reference proteome</keyword>
<gene>
    <name evidence="1" type="ORF">J42TS3_37790</name>
</gene>
<organism evidence="1 2">
    <name type="scientific">Paenibacillus vini</name>
    <dbReference type="NCBI Taxonomy" id="1476024"/>
    <lineage>
        <taxon>Bacteria</taxon>
        <taxon>Bacillati</taxon>
        <taxon>Bacillota</taxon>
        <taxon>Bacilli</taxon>
        <taxon>Bacillales</taxon>
        <taxon>Paenibacillaceae</taxon>
        <taxon>Paenibacillus</taxon>
    </lineage>
</organism>
<dbReference type="Gene3D" id="1.10.260.40">
    <property type="entry name" value="lambda repressor-like DNA-binding domains"/>
    <property type="match status" value="1"/>
</dbReference>
<dbReference type="Proteomes" id="UP000679992">
    <property type="component" value="Unassembled WGS sequence"/>
</dbReference>
<dbReference type="SUPFAM" id="SSF47413">
    <property type="entry name" value="lambda repressor-like DNA-binding domains"/>
    <property type="match status" value="1"/>
</dbReference>
<evidence type="ECO:0000313" key="2">
    <source>
        <dbReference type="Proteomes" id="UP000679992"/>
    </source>
</evidence>
<evidence type="ECO:0000313" key="1">
    <source>
        <dbReference type="EMBL" id="GIP54744.1"/>
    </source>
</evidence>